<dbReference type="EMBL" id="RXLQ01000014">
    <property type="protein sequence ID" value="RSZ56559.1"/>
    <property type="molecule type" value="Genomic_DNA"/>
</dbReference>
<dbReference type="PANTHER" id="PTHR39560:SF1">
    <property type="entry name" value="PROTEIN ADENYLYLTRANSFERASE FIC-RELATED"/>
    <property type="match status" value="1"/>
</dbReference>
<dbReference type="SUPFAM" id="SSF140931">
    <property type="entry name" value="Fic-like"/>
    <property type="match status" value="1"/>
</dbReference>
<evidence type="ECO:0000259" key="8">
    <source>
        <dbReference type="PROSITE" id="PS51459"/>
    </source>
</evidence>
<evidence type="ECO:0000313" key="9">
    <source>
        <dbReference type="EMBL" id="RSZ56559.1"/>
    </source>
</evidence>
<gene>
    <name evidence="9" type="ORF">EJB06_23280</name>
</gene>
<dbReference type="Gene3D" id="1.10.3290.10">
    <property type="entry name" value="Fido-like domain"/>
    <property type="match status" value="1"/>
</dbReference>
<comment type="catalytic activity">
    <reaction evidence="7">
        <text>L-tyrosyl-[protein] + ATP = O-(5'-adenylyl)-L-tyrosyl-[protein] + diphosphate</text>
        <dbReference type="Rhea" id="RHEA:54288"/>
        <dbReference type="Rhea" id="RHEA-COMP:10136"/>
        <dbReference type="Rhea" id="RHEA-COMP:13846"/>
        <dbReference type="ChEBI" id="CHEBI:30616"/>
        <dbReference type="ChEBI" id="CHEBI:33019"/>
        <dbReference type="ChEBI" id="CHEBI:46858"/>
        <dbReference type="ChEBI" id="CHEBI:83624"/>
        <dbReference type="EC" id="2.7.7.108"/>
    </reaction>
</comment>
<dbReference type="PANTHER" id="PTHR39560">
    <property type="entry name" value="PROTEIN ADENYLYLTRANSFERASE FIC-RELATED"/>
    <property type="match status" value="1"/>
</dbReference>
<evidence type="ECO:0000256" key="1">
    <source>
        <dbReference type="ARBA" id="ARBA00022679"/>
    </source>
</evidence>
<dbReference type="GO" id="GO:0070733">
    <property type="term" value="F:AMPylase activity"/>
    <property type="evidence" value="ECO:0007669"/>
    <property type="project" value="UniProtKB-EC"/>
</dbReference>
<dbReference type="NCBIfam" id="NF007672">
    <property type="entry name" value="PRK10347.1"/>
    <property type="match status" value="1"/>
</dbReference>
<evidence type="ECO:0000256" key="5">
    <source>
        <dbReference type="ARBA" id="ARBA00034531"/>
    </source>
</evidence>
<reference evidence="9 10" key="1">
    <citation type="submission" date="2018-12" db="EMBL/GenBank/DDBJ databases">
        <authorList>
            <person name="Yang E."/>
        </authorList>
    </citation>
    <scope>NUCLEOTIDE SEQUENCE [LARGE SCALE GENOMIC DNA]</scope>
    <source>
        <strain evidence="9 10">SOD</strain>
    </source>
</reference>
<keyword evidence="10" id="KW-1185">Reference proteome</keyword>
<organism evidence="9 10">
    <name type="scientific">Massilia atriviolacea</name>
    <dbReference type="NCBI Taxonomy" id="2495579"/>
    <lineage>
        <taxon>Bacteria</taxon>
        <taxon>Pseudomonadati</taxon>
        <taxon>Pseudomonadota</taxon>
        <taxon>Betaproteobacteria</taxon>
        <taxon>Burkholderiales</taxon>
        <taxon>Oxalobacteraceae</taxon>
        <taxon>Telluria group</taxon>
        <taxon>Massilia</taxon>
    </lineage>
</organism>
<evidence type="ECO:0000256" key="3">
    <source>
        <dbReference type="ARBA" id="ARBA00022741"/>
    </source>
</evidence>
<evidence type="ECO:0000313" key="10">
    <source>
        <dbReference type="Proteomes" id="UP000278085"/>
    </source>
</evidence>
<evidence type="ECO:0000256" key="2">
    <source>
        <dbReference type="ARBA" id="ARBA00022695"/>
    </source>
</evidence>
<keyword evidence="3" id="KW-0547">Nucleotide-binding</keyword>
<dbReference type="GO" id="GO:0005524">
    <property type="term" value="F:ATP binding"/>
    <property type="evidence" value="ECO:0007669"/>
    <property type="project" value="UniProtKB-KW"/>
</dbReference>
<accession>A0A430HGB0</accession>
<sequence>MAGKYGSDEDGEYCYPNSNVLINKLGITDEDALQAAEVQLSQTRIEQFHPDFDNFSLPALRAIHFHLFQDLYDWAGELRTVDISKGSTRFATVSRIEPEAEKLFRQLQQENLLVALPRAHFVARLAHYYSELNVIHPFRDGNGRAQRLMFELIGINAGFEVRWQAISRAEWIDANIAAFNCQLDLLTTLLDRVLTPI</sequence>
<comment type="caution">
    <text evidence="9">The sequence shown here is derived from an EMBL/GenBank/DDBJ whole genome shotgun (WGS) entry which is preliminary data.</text>
</comment>
<dbReference type="InterPro" id="IPR003812">
    <property type="entry name" value="Fido"/>
</dbReference>
<dbReference type="Proteomes" id="UP000278085">
    <property type="component" value="Unassembled WGS sequence"/>
</dbReference>
<dbReference type="AlphaFoldDB" id="A0A430HGB0"/>
<dbReference type="InterPro" id="IPR036597">
    <property type="entry name" value="Fido-like_dom_sf"/>
</dbReference>
<evidence type="ECO:0000256" key="7">
    <source>
        <dbReference type="ARBA" id="ARBA00048696"/>
    </source>
</evidence>
<proteinExistence type="predicted"/>
<name>A0A430HGB0_9BURK</name>
<evidence type="ECO:0000256" key="6">
    <source>
        <dbReference type="ARBA" id="ARBA00047939"/>
    </source>
</evidence>
<dbReference type="EC" id="2.7.7.108" evidence="5"/>
<keyword evidence="1 9" id="KW-0808">Transferase</keyword>
<dbReference type="PROSITE" id="PS51459">
    <property type="entry name" value="FIDO"/>
    <property type="match status" value="1"/>
</dbReference>
<dbReference type="Pfam" id="PF02661">
    <property type="entry name" value="Fic"/>
    <property type="match status" value="1"/>
</dbReference>
<keyword evidence="4" id="KW-0067">ATP-binding</keyword>
<keyword evidence="2" id="KW-0548">Nucleotidyltransferase</keyword>
<comment type="catalytic activity">
    <reaction evidence="6">
        <text>L-threonyl-[protein] + ATP = 3-O-(5'-adenylyl)-L-threonyl-[protein] + diphosphate</text>
        <dbReference type="Rhea" id="RHEA:54292"/>
        <dbReference type="Rhea" id="RHEA-COMP:11060"/>
        <dbReference type="Rhea" id="RHEA-COMP:13847"/>
        <dbReference type="ChEBI" id="CHEBI:30013"/>
        <dbReference type="ChEBI" id="CHEBI:30616"/>
        <dbReference type="ChEBI" id="CHEBI:33019"/>
        <dbReference type="ChEBI" id="CHEBI:138113"/>
        <dbReference type="EC" id="2.7.7.108"/>
    </reaction>
</comment>
<evidence type="ECO:0000256" key="4">
    <source>
        <dbReference type="ARBA" id="ARBA00022840"/>
    </source>
</evidence>
<protein>
    <recommendedName>
        <fullName evidence="5">protein adenylyltransferase</fullName>
        <ecNumber evidence="5">2.7.7.108</ecNumber>
    </recommendedName>
</protein>
<dbReference type="GO" id="GO:0051302">
    <property type="term" value="P:regulation of cell division"/>
    <property type="evidence" value="ECO:0007669"/>
    <property type="project" value="TreeGrafter"/>
</dbReference>
<feature type="domain" description="Fido" evidence="8">
    <location>
        <begin position="55"/>
        <end position="195"/>
    </location>
</feature>
<dbReference type="RefSeq" id="WP_126076413.1">
    <property type="nucleotide sequence ID" value="NZ_CP051166.1"/>
</dbReference>
<dbReference type="OrthoDB" id="9813719at2"/>